<dbReference type="InterPro" id="IPR010730">
    <property type="entry name" value="HET"/>
</dbReference>
<dbReference type="Pfam" id="PF23397">
    <property type="entry name" value="DUF7104"/>
    <property type="match status" value="3"/>
</dbReference>
<dbReference type="Proteomes" id="UP000293823">
    <property type="component" value="Unassembled WGS sequence"/>
</dbReference>
<accession>A0A4Q4RC34</accession>
<sequence length="459" mass="52638">MAQMDGFVYEPIDLDRPALRLLHLLRGKGSIIECMLYQAFLDGADLIPYDALSYTWDGADKNFTVTVNGRSLKVTENLYLALQRLRSEHIDRVIWVDAICIDQNNMRERGHQVQQMCKIYSQAEEVVVWLGEATQETDVLMGSLQQLENHSSIYGYKRSHWDLSQWTTFWLLDSKGPDVQLRKGLNLLLSRPWFRRVWILQEIANAKRANIWCGTKSVKSHIFAVAPSLIGIKPRRHCQAVLDIMPGRLREETWWNENRDLYNLLLKFSESEASDPRDKVYALLGISSDAQDTDRLRPDYTKLLQEVIYDTSSFLFGPQHVKYGAMPEFLKDLASRSVAFFVELAKTSDVSEVDRFLKRRGLEVPLPEDVVKAAAANEENGQEIMSCLLQQRGHEILVTEEVIKAALGNKKNGLEIMKFLFQERRDEIEITGGIIKAAAANEENGLEIMKLLNRDRAYL</sequence>
<dbReference type="PANTHER" id="PTHR24148">
    <property type="entry name" value="ANKYRIN REPEAT DOMAIN-CONTAINING PROTEIN 39 HOMOLOG-RELATED"/>
    <property type="match status" value="1"/>
</dbReference>
<dbReference type="Gene3D" id="1.20.5.340">
    <property type="match status" value="1"/>
</dbReference>
<dbReference type="InterPro" id="IPR055530">
    <property type="entry name" value="DUF7104"/>
</dbReference>
<reference evidence="3" key="1">
    <citation type="journal article" date="2019" name="bioRxiv">
        <title>Genomics, evolutionary history and diagnostics of the Alternaria alternata species group including apple and Asian pear pathotypes.</title>
        <authorList>
            <person name="Armitage A.D."/>
            <person name="Cockerton H.M."/>
            <person name="Sreenivasaprasad S."/>
            <person name="Woodhall J.W."/>
            <person name="Lane C.R."/>
            <person name="Harrison R.J."/>
            <person name="Clarkson J.P."/>
        </authorList>
    </citation>
    <scope>NUCLEOTIDE SEQUENCE [LARGE SCALE GENOMIC DNA]</scope>
    <source>
        <strain evidence="3">RGR 97.0016</strain>
    </source>
</reference>
<feature type="domain" description="Heterokaryon incompatibility" evidence="1">
    <location>
        <begin position="49"/>
        <end position="202"/>
    </location>
</feature>
<gene>
    <name evidence="2" type="ORF">AA0113_g9229</name>
</gene>
<dbReference type="InterPro" id="IPR052895">
    <property type="entry name" value="HetReg/Transcr_Mod"/>
</dbReference>
<evidence type="ECO:0000313" key="3">
    <source>
        <dbReference type="Proteomes" id="UP000293823"/>
    </source>
</evidence>
<keyword evidence="3" id="KW-1185">Reference proteome</keyword>
<dbReference type="AlphaFoldDB" id="A0A4Q4RC34"/>
<comment type="caution">
    <text evidence="2">The sequence shown here is derived from an EMBL/GenBank/DDBJ whole genome shotgun (WGS) entry which is preliminary data.</text>
</comment>
<evidence type="ECO:0000259" key="1">
    <source>
        <dbReference type="Pfam" id="PF06985"/>
    </source>
</evidence>
<proteinExistence type="predicted"/>
<dbReference type="Pfam" id="PF06985">
    <property type="entry name" value="HET"/>
    <property type="match status" value="1"/>
</dbReference>
<protein>
    <recommendedName>
        <fullName evidence="1">Heterokaryon incompatibility domain-containing protein</fullName>
    </recommendedName>
</protein>
<name>A0A4Q4RC34_9PLEO</name>
<dbReference type="PANTHER" id="PTHR24148:SF78">
    <property type="entry name" value="HETEROKARYON INCOMPATIBILITY DOMAIN-CONTAINING PROTEIN"/>
    <property type="match status" value="1"/>
</dbReference>
<dbReference type="OrthoDB" id="194358at2759"/>
<evidence type="ECO:0000313" key="2">
    <source>
        <dbReference type="EMBL" id="RYO54111.1"/>
    </source>
</evidence>
<dbReference type="EMBL" id="PEJP01000041">
    <property type="protein sequence ID" value="RYO54111.1"/>
    <property type="molecule type" value="Genomic_DNA"/>
</dbReference>
<organism evidence="2 3">
    <name type="scientific">Alternaria arborescens</name>
    <dbReference type="NCBI Taxonomy" id="156630"/>
    <lineage>
        <taxon>Eukaryota</taxon>
        <taxon>Fungi</taxon>
        <taxon>Dikarya</taxon>
        <taxon>Ascomycota</taxon>
        <taxon>Pezizomycotina</taxon>
        <taxon>Dothideomycetes</taxon>
        <taxon>Pleosporomycetidae</taxon>
        <taxon>Pleosporales</taxon>
        <taxon>Pleosporineae</taxon>
        <taxon>Pleosporaceae</taxon>
        <taxon>Alternaria</taxon>
        <taxon>Alternaria sect. Alternaria</taxon>
    </lineage>
</organism>